<keyword evidence="3 5" id="KW-0378">Hydrolase</keyword>
<keyword evidence="7" id="KW-1185">Reference proteome</keyword>
<accession>A0A3D9L2L2</accession>
<comment type="caution">
    <text evidence="6">The sequence shown here is derived from an EMBL/GenBank/DDBJ whole genome shotgun (WGS) entry which is preliminary data.</text>
</comment>
<sequence>MIDLSTYEKLPKSFYQREDVVAIARELLGKYVFTNINGFLTGGKIVETEAYCGRNDRACHAFEKRTPRTEVMYQAGGIAYVYLCYGIHHLFNIVTNDEGLADAVLIRALEPVVGVDEMFKRRGPKVSAKKLTAGPGTLSQALAIHTGLSGTALDGDSLWVARAAEPERFSVVATTRVGVDYAGADALLPWRFLIADHPYVSVKPKKEQE</sequence>
<comment type="similarity">
    <text evidence="1 5">Belongs to the DNA glycosylase MPG family.</text>
</comment>
<dbReference type="InterPro" id="IPR003180">
    <property type="entry name" value="MPG"/>
</dbReference>
<protein>
    <recommendedName>
        <fullName evidence="5">Putative 3-methyladenine DNA glycosylase</fullName>
        <ecNumber evidence="5">3.2.2.-</ecNumber>
    </recommendedName>
</protein>
<dbReference type="GO" id="GO:0003905">
    <property type="term" value="F:alkylbase DNA N-glycosylase activity"/>
    <property type="evidence" value="ECO:0007669"/>
    <property type="project" value="InterPro"/>
</dbReference>
<dbReference type="EMBL" id="QREG01000013">
    <property type="protein sequence ID" value="RED97019.1"/>
    <property type="molecule type" value="Genomic_DNA"/>
</dbReference>
<dbReference type="FunFam" id="3.10.300.10:FF:000001">
    <property type="entry name" value="Putative 3-methyladenine DNA glycosylase"/>
    <property type="match status" value="1"/>
</dbReference>
<dbReference type="HAMAP" id="MF_00527">
    <property type="entry name" value="3MGH"/>
    <property type="match status" value="1"/>
</dbReference>
<evidence type="ECO:0000256" key="5">
    <source>
        <dbReference type="HAMAP-Rule" id="MF_00527"/>
    </source>
</evidence>
<dbReference type="InterPro" id="IPR011034">
    <property type="entry name" value="Formyl_transferase-like_C_sf"/>
</dbReference>
<dbReference type="NCBIfam" id="TIGR00567">
    <property type="entry name" value="3mg"/>
    <property type="match status" value="1"/>
</dbReference>
<organism evidence="6 7">
    <name type="scientific">Marinoscillum furvescens DSM 4134</name>
    <dbReference type="NCBI Taxonomy" id="1122208"/>
    <lineage>
        <taxon>Bacteria</taxon>
        <taxon>Pseudomonadati</taxon>
        <taxon>Bacteroidota</taxon>
        <taxon>Cytophagia</taxon>
        <taxon>Cytophagales</taxon>
        <taxon>Reichenbachiellaceae</taxon>
        <taxon>Marinoscillum</taxon>
    </lineage>
</organism>
<dbReference type="Gene3D" id="3.10.300.10">
    <property type="entry name" value="Methylpurine-DNA glycosylase (MPG)"/>
    <property type="match status" value="1"/>
</dbReference>
<proteinExistence type="inferred from homology"/>
<dbReference type="InterPro" id="IPR036995">
    <property type="entry name" value="MPG_sf"/>
</dbReference>
<keyword evidence="2 5" id="KW-0227">DNA damage</keyword>
<evidence type="ECO:0000313" key="6">
    <source>
        <dbReference type="EMBL" id="RED97019.1"/>
    </source>
</evidence>
<evidence type="ECO:0000313" key="7">
    <source>
        <dbReference type="Proteomes" id="UP000256779"/>
    </source>
</evidence>
<gene>
    <name evidence="6" type="ORF">C7460_11367</name>
</gene>
<dbReference type="AlphaFoldDB" id="A0A3D9L2L2"/>
<dbReference type="Pfam" id="PF02245">
    <property type="entry name" value="Pur_DNA_glyco"/>
    <property type="match status" value="1"/>
</dbReference>
<dbReference type="Proteomes" id="UP000256779">
    <property type="component" value="Unassembled WGS sequence"/>
</dbReference>
<evidence type="ECO:0000256" key="2">
    <source>
        <dbReference type="ARBA" id="ARBA00022763"/>
    </source>
</evidence>
<dbReference type="SUPFAM" id="SSF50486">
    <property type="entry name" value="FMT C-terminal domain-like"/>
    <property type="match status" value="1"/>
</dbReference>
<dbReference type="GO" id="GO:0006284">
    <property type="term" value="P:base-excision repair"/>
    <property type="evidence" value="ECO:0007669"/>
    <property type="project" value="InterPro"/>
</dbReference>
<dbReference type="CDD" id="cd00540">
    <property type="entry name" value="AAG"/>
    <property type="match status" value="1"/>
</dbReference>
<dbReference type="GO" id="GO:0003677">
    <property type="term" value="F:DNA binding"/>
    <property type="evidence" value="ECO:0007669"/>
    <property type="project" value="InterPro"/>
</dbReference>
<dbReference type="RefSeq" id="WP_115868761.1">
    <property type="nucleotide sequence ID" value="NZ_QREG01000013.1"/>
</dbReference>
<dbReference type="OrthoDB" id="9794313at2"/>
<reference evidence="6 7" key="1">
    <citation type="submission" date="2018-07" db="EMBL/GenBank/DDBJ databases">
        <title>Genomic Encyclopedia of Type Strains, Phase IV (KMG-IV): sequencing the most valuable type-strain genomes for metagenomic binning, comparative biology and taxonomic classification.</title>
        <authorList>
            <person name="Goeker M."/>
        </authorList>
    </citation>
    <scope>NUCLEOTIDE SEQUENCE [LARGE SCALE GENOMIC DNA]</scope>
    <source>
        <strain evidence="6 7">DSM 4134</strain>
    </source>
</reference>
<name>A0A3D9L2L2_MARFU</name>
<evidence type="ECO:0000256" key="1">
    <source>
        <dbReference type="ARBA" id="ARBA00009232"/>
    </source>
</evidence>
<keyword evidence="4 5" id="KW-0234">DNA repair</keyword>
<evidence type="ECO:0000256" key="4">
    <source>
        <dbReference type="ARBA" id="ARBA00023204"/>
    </source>
</evidence>
<evidence type="ECO:0000256" key="3">
    <source>
        <dbReference type="ARBA" id="ARBA00022801"/>
    </source>
</evidence>
<dbReference type="EC" id="3.2.2.-" evidence="5"/>
<dbReference type="PANTHER" id="PTHR10429:SF0">
    <property type="entry name" value="DNA-3-METHYLADENINE GLYCOSYLASE"/>
    <property type="match status" value="1"/>
</dbReference>
<dbReference type="PANTHER" id="PTHR10429">
    <property type="entry name" value="DNA-3-METHYLADENINE GLYCOSYLASE"/>
    <property type="match status" value="1"/>
</dbReference>